<comment type="subcellular location">
    <subcellularLocation>
        <location evidence="1 7">Cell outer membrane</location>
        <topology evidence="1 7">Multi-pass membrane protein</topology>
    </subcellularLocation>
</comment>
<dbReference type="Gene3D" id="2.40.170.20">
    <property type="entry name" value="TonB-dependent receptor, beta-barrel domain"/>
    <property type="match status" value="1"/>
</dbReference>
<dbReference type="NCBIfam" id="TIGR04056">
    <property type="entry name" value="OMP_RagA_SusC"/>
    <property type="match status" value="1"/>
</dbReference>
<feature type="chain" id="PRO_5037939908" evidence="8">
    <location>
        <begin position="21"/>
        <end position="1055"/>
    </location>
</feature>
<dbReference type="Proteomes" id="UP000619457">
    <property type="component" value="Unassembled WGS sequence"/>
</dbReference>
<evidence type="ECO:0000256" key="3">
    <source>
        <dbReference type="ARBA" id="ARBA00022452"/>
    </source>
</evidence>
<sequence length="1055" mass="116059">MKGSLLSIVLLLFAFSAAWAQSQKVTGRVISKEEPQGLPGVNVLVKGTTVGVVTDLDGNYSIAVPEGQTTIVFSFIGYSSETIAIGNQSTINVTMVPDTQNLDEVIVIAYGTTHKDTFGGSALAIKDTEITNRAVSSVTNVLEGQAAGVFTTSASGQPGFSPEVRIRGVGSVNASQSPLYVVDGVPYDGDISNIAPNDIADLTVLKDASSSALYGARAANGVIMITTKKGKKDNSTFNLNVRQGVSSRALPEYGRVNADQYYPLQWESLKNGIMSSSNENEVDASQYATENLIQVLNYNVYNIPDNEVVGIDGKLNPLAVNNFQGLDWFDDVTRSGGRGEYIMSYSGGSEATDFYTSVSYLKEEGFVLKSDLERITGRINVNTQATDWLKTGVNLSATMIDGNYASTTSSNGIVNPFYFARNMGPIFPVYLQNQQTGGFILDENGQKIFDTGDRTDLGSVFRPSGANSGRHTIQEAILNEDITDEDIISARAYAEVSFLKDFKFKTNISTDITSYLGMIYQNRVVGDGAPGGLMERLNIRKNSTTFNQILSYANTFEGKHYLEGLMAHESYSYKYNRQHVIKSGQILDGNVEPDNFVTVNSASGRVDTDRIESYFSRFNYVYDEKYSLSASIRTDGSSRFYKDVRWGLFWSVAGAWSIDKENFFNLDYFQMIKLRMSYGEVGNNGVQYSNGSQNYYPWQALYGLNYNNANEAGTFQESLASKGLLWEANKTFDVGVDFAFGNKFSGTLEYYYRISDNLLFEVPLSLTTGFSSIPANLGAMSNSGIEFQLQGDVLRKKDFSWNVNLNISTFKNEFKELPFDELINGSKKLVVGGSIYDYWLRDWRGVDPETGQGLYTADNYYDENGKINDNLKIIGQDTLTTSQNNARYHSAGTAIPDFSGGISNTFTYKKFSLSVLTSFSVGGLIYDNVYSSLMGASPEGSALHEDILNRWQKPGDITEVPKMDSNNASDSDAASDRWLINRSYLNLRSVNLSYTLPASLLERVQVSQASIYVAGENLGWASKRKGMFVSQGFNGVTSNTYTPARTFTLGLNVSF</sequence>
<dbReference type="InterPro" id="IPR039426">
    <property type="entry name" value="TonB-dep_rcpt-like"/>
</dbReference>
<keyword evidence="6 7" id="KW-0998">Cell outer membrane</keyword>
<protein>
    <submittedName>
        <fullName evidence="10">SusC/RagA family TonB-linked outer membrane protein</fullName>
    </submittedName>
</protein>
<name>A0A918PSF2_9BACT</name>
<dbReference type="SUPFAM" id="SSF56935">
    <property type="entry name" value="Porins"/>
    <property type="match status" value="1"/>
</dbReference>
<dbReference type="RefSeq" id="WP_018472244.1">
    <property type="nucleotide sequence ID" value="NZ_BMWX01000002.1"/>
</dbReference>
<evidence type="ECO:0000256" key="2">
    <source>
        <dbReference type="ARBA" id="ARBA00022448"/>
    </source>
</evidence>
<dbReference type="EMBL" id="BMWX01000002">
    <property type="protein sequence ID" value="GGZ21100.1"/>
    <property type="molecule type" value="Genomic_DNA"/>
</dbReference>
<dbReference type="InterPro" id="IPR008969">
    <property type="entry name" value="CarboxyPept-like_regulatory"/>
</dbReference>
<dbReference type="Gene3D" id="2.170.130.10">
    <property type="entry name" value="TonB-dependent receptor, plug domain"/>
    <property type="match status" value="1"/>
</dbReference>
<dbReference type="PROSITE" id="PS52016">
    <property type="entry name" value="TONB_DEPENDENT_REC_3"/>
    <property type="match status" value="1"/>
</dbReference>
<dbReference type="GO" id="GO:0009279">
    <property type="term" value="C:cell outer membrane"/>
    <property type="evidence" value="ECO:0007669"/>
    <property type="project" value="UniProtKB-SubCell"/>
</dbReference>
<dbReference type="InterPro" id="IPR023997">
    <property type="entry name" value="TonB-dep_OMP_SusC/RagA_CS"/>
</dbReference>
<reference evidence="10" key="1">
    <citation type="journal article" date="2014" name="Int. J. Syst. Evol. Microbiol.">
        <title>Complete genome sequence of Corynebacterium casei LMG S-19264T (=DSM 44701T), isolated from a smear-ripened cheese.</title>
        <authorList>
            <consortium name="US DOE Joint Genome Institute (JGI-PGF)"/>
            <person name="Walter F."/>
            <person name="Albersmeier A."/>
            <person name="Kalinowski J."/>
            <person name="Ruckert C."/>
        </authorList>
    </citation>
    <scope>NUCLEOTIDE SEQUENCE</scope>
    <source>
        <strain evidence="10">KCTC 12368</strain>
    </source>
</reference>
<dbReference type="Pfam" id="PF13715">
    <property type="entry name" value="CarbopepD_reg_2"/>
    <property type="match status" value="1"/>
</dbReference>
<evidence type="ECO:0000256" key="4">
    <source>
        <dbReference type="ARBA" id="ARBA00022692"/>
    </source>
</evidence>
<evidence type="ECO:0000259" key="9">
    <source>
        <dbReference type="Pfam" id="PF07715"/>
    </source>
</evidence>
<feature type="domain" description="TonB-dependent receptor plug" evidence="9">
    <location>
        <begin position="120"/>
        <end position="222"/>
    </location>
</feature>
<dbReference type="AlphaFoldDB" id="A0A918PSF2"/>
<evidence type="ECO:0000256" key="7">
    <source>
        <dbReference type="PROSITE-ProRule" id="PRU01360"/>
    </source>
</evidence>
<dbReference type="Pfam" id="PF07715">
    <property type="entry name" value="Plug"/>
    <property type="match status" value="1"/>
</dbReference>
<dbReference type="NCBIfam" id="TIGR04057">
    <property type="entry name" value="SusC_RagA_signa"/>
    <property type="match status" value="1"/>
</dbReference>
<dbReference type="InterPro" id="IPR036942">
    <property type="entry name" value="Beta-barrel_TonB_sf"/>
</dbReference>
<keyword evidence="8" id="KW-0732">Signal</keyword>
<gene>
    <name evidence="10" type="ORF">GCM10007049_12170</name>
</gene>
<evidence type="ECO:0000256" key="5">
    <source>
        <dbReference type="ARBA" id="ARBA00023136"/>
    </source>
</evidence>
<dbReference type="InterPro" id="IPR012910">
    <property type="entry name" value="Plug_dom"/>
</dbReference>
<dbReference type="SUPFAM" id="SSF49464">
    <property type="entry name" value="Carboxypeptidase regulatory domain-like"/>
    <property type="match status" value="1"/>
</dbReference>
<dbReference type="Gene3D" id="2.60.40.1120">
    <property type="entry name" value="Carboxypeptidase-like, regulatory domain"/>
    <property type="match status" value="1"/>
</dbReference>
<evidence type="ECO:0000256" key="8">
    <source>
        <dbReference type="SAM" id="SignalP"/>
    </source>
</evidence>
<comment type="caution">
    <text evidence="10">The sequence shown here is derived from an EMBL/GenBank/DDBJ whole genome shotgun (WGS) entry which is preliminary data.</text>
</comment>
<keyword evidence="2 7" id="KW-0813">Transport</keyword>
<evidence type="ECO:0000313" key="11">
    <source>
        <dbReference type="Proteomes" id="UP000619457"/>
    </source>
</evidence>
<keyword evidence="5 7" id="KW-0472">Membrane</keyword>
<accession>A0A918PSF2</accession>
<keyword evidence="3 7" id="KW-1134">Transmembrane beta strand</keyword>
<dbReference type="InterPro" id="IPR023996">
    <property type="entry name" value="TonB-dep_OMP_SusC/RagA"/>
</dbReference>
<proteinExistence type="inferred from homology"/>
<organism evidence="10 11">
    <name type="scientific">Echinicola pacifica</name>
    <dbReference type="NCBI Taxonomy" id="346377"/>
    <lineage>
        <taxon>Bacteria</taxon>
        <taxon>Pseudomonadati</taxon>
        <taxon>Bacteroidota</taxon>
        <taxon>Cytophagia</taxon>
        <taxon>Cytophagales</taxon>
        <taxon>Cyclobacteriaceae</taxon>
        <taxon>Echinicola</taxon>
    </lineage>
</organism>
<keyword evidence="4 7" id="KW-0812">Transmembrane</keyword>
<feature type="signal peptide" evidence="8">
    <location>
        <begin position="1"/>
        <end position="20"/>
    </location>
</feature>
<keyword evidence="11" id="KW-1185">Reference proteome</keyword>
<evidence type="ECO:0000313" key="10">
    <source>
        <dbReference type="EMBL" id="GGZ21100.1"/>
    </source>
</evidence>
<evidence type="ECO:0000256" key="1">
    <source>
        <dbReference type="ARBA" id="ARBA00004571"/>
    </source>
</evidence>
<dbReference type="InterPro" id="IPR037066">
    <property type="entry name" value="Plug_dom_sf"/>
</dbReference>
<evidence type="ECO:0000256" key="6">
    <source>
        <dbReference type="ARBA" id="ARBA00023237"/>
    </source>
</evidence>
<reference evidence="10" key="2">
    <citation type="submission" date="2020-09" db="EMBL/GenBank/DDBJ databases">
        <authorList>
            <person name="Sun Q."/>
            <person name="Kim S."/>
        </authorList>
    </citation>
    <scope>NUCLEOTIDE SEQUENCE</scope>
    <source>
        <strain evidence="10">KCTC 12368</strain>
    </source>
</reference>
<comment type="similarity">
    <text evidence="7">Belongs to the TonB-dependent receptor family.</text>
</comment>